<comment type="caution">
    <text evidence="1">The sequence shown here is derived from an EMBL/GenBank/DDBJ whole genome shotgun (WGS) entry which is preliminary data.</text>
</comment>
<reference evidence="2" key="1">
    <citation type="journal article" date="2023" name="Front. Plant Sci.">
        <title>Chromosomal-level genome assembly of Melastoma candidum provides insights into trichome evolution.</title>
        <authorList>
            <person name="Zhong Y."/>
            <person name="Wu W."/>
            <person name="Sun C."/>
            <person name="Zou P."/>
            <person name="Liu Y."/>
            <person name="Dai S."/>
            <person name="Zhou R."/>
        </authorList>
    </citation>
    <scope>NUCLEOTIDE SEQUENCE [LARGE SCALE GENOMIC DNA]</scope>
</reference>
<name>A0ACB9MD00_9MYRT</name>
<organism evidence="1 2">
    <name type="scientific">Melastoma candidum</name>
    <dbReference type="NCBI Taxonomy" id="119954"/>
    <lineage>
        <taxon>Eukaryota</taxon>
        <taxon>Viridiplantae</taxon>
        <taxon>Streptophyta</taxon>
        <taxon>Embryophyta</taxon>
        <taxon>Tracheophyta</taxon>
        <taxon>Spermatophyta</taxon>
        <taxon>Magnoliopsida</taxon>
        <taxon>eudicotyledons</taxon>
        <taxon>Gunneridae</taxon>
        <taxon>Pentapetalae</taxon>
        <taxon>rosids</taxon>
        <taxon>malvids</taxon>
        <taxon>Myrtales</taxon>
        <taxon>Melastomataceae</taxon>
        <taxon>Melastomatoideae</taxon>
        <taxon>Melastomateae</taxon>
        <taxon>Melastoma</taxon>
    </lineage>
</organism>
<evidence type="ECO:0000313" key="2">
    <source>
        <dbReference type="Proteomes" id="UP001057402"/>
    </source>
</evidence>
<keyword evidence="2" id="KW-1185">Reference proteome</keyword>
<dbReference type="Proteomes" id="UP001057402">
    <property type="component" value="Chromosome 10"/>
</dbReference>
<gene>
    <name evidence="1" type="ORF">MLD38_034826</name>
</gene>
<protein>
    <submittedName>
        <fullName evidence="1">Uncharacterized protein</fullName>
    </submittedName>
</protein>
<dbReference type="EMBL" id="CM042889">
    <property type="protein sequence ID" value="KAI4321446.1"/>
    <property type="molecule type" value="Genomic_DNA"/>
</dbReference>
<accession>A0ACB9MD00</accession>
<evidence type="ECO:0000313" key="1">
    <source>
        <dbReference type="EMBL" id="KAI4321446.1"/>
    </source>
</evidence>
<proteinExistence type="predicted"/>
<sequence>MPTTGTVLNRRQGIARLFRGELGLSEELVVACEEMGMVLPSEVMCVGIPDILKGSSLVVSSRSGIPERLPTSCPCFSF</sequence>